<dbReference type="SUPFAM" id="SSF46689">
    <property type="entry name" value="Homeodomain-like"/>
    <property type="match status" value="1"/>
</dbReference>
<dbReference type="Proteomes" id="UP000663828">
    <property type="component" value="Unassembled WGS sequence"/>
</dbReference>
<comment type="caution">
    <text evidence="4">The sequence shown here is derived from an EMBL/GenBank/DDBJ whole genome shotgun (WGS) entry which is preliminary data.</text>
</comment>
<organism evidence="4 5">
    <name type="scientific">Adineta ricciae</name>
    <name type="common">Rotifer</name>
    <dbReference type="NCBI Taxonomy" id="249248"/>
    <lineage>
        <taxon>Eukaryota</taxon>
        <taxon>Metazoa</taxon>
        <taxon>Spiralia</taxon>
        <taxon>Gnathifera</taxon>
        <taxon>Rotifera</taxon>
        <taxon>Eurotatoria</taxon>
        <taxon>Bdelloidea</taxon>
        <taxon>Adinetida</taxon>
        <taxon>Adinetidae</taxon>
        <taxon>Adineta</taxon>
    </lineage>
</organism>
<dbReference type="InterPro" id="IPR009057">
    <property type="entry name" value="Homeodomain-like_sf"/>
</dbReference>
<gene>
    <name evidence="4" type="ORF">XAT740_LOCUS42131</name>
</gene>
<feature type="region of interest" description="Disordered" evidence="2">
    <location>
        <begin position="1"/>
        <end position="21"/>
    </location>
</feature>
<dbReference type="EMBL" id="CAJNOR010005015">
    <property type="protein sequence ID" value="CAF1540280.1"/>
    <property type="molecule type" value="Genomic_DNA"/>
</dbReference>
<dbReference type="InterPro" id="IPR006600">
    <property type="entry name" value="HTH_CenpB_DNA-bd_dom"/>
</dbReference>
<evidence type="ECO:0000313" key="5">
    <source>
        <dbReference type="Proteomes" id="UP000663828"/>
    </source>
</evidence>
<evidence type="ECO:0000313" key="4">
    <source>
        <dbReference type="EMBL" id="CAF1540280.1"/>
    </source>
</evidence>
<protein>
    <recommendedName>
        <fullName evidence="3">HTH CENPB-type domain-containing protein</fullName>
    </recommendedName>
</protein>
<reference evidence="4" key="1">
    <citation type="submission" date="2021-02" db="EMBL/GenBank/DDBJ databases">
        <authorList>
            <person name="Nowell W R."/>
        </authorList>
    </citation>
    <scope>NUCLEOTIDE SEQUENCE</scope>
</reference>
<evidence type="ECO:0000259" key="3">
    <source>
        <dbReference type="PROSITE" id="PS51253"/>
    </source>
</evidence>
<evidence type="ECO:0000256" key="2">
    <source>
        <dbReference type="SAM" id="MobiDB-lite"/>
    </source>
</evidence>
<dbReference type="AlphaFoldDB" id="A0A815W983"/>
<dbReference type="Pfam" id="PF03221">
    <property type="entry name" value="HTH_Tnp_Tc5"/>
    <property type="match status" value="1"/>
</dbReference>
<keyword evidence="1" id="KW-0238">DNA-binding</keyword>
<dbReference type="PROSITE" id="PS51253">
    <property type="entry name" value="HTH_CENPB"/>
    <property type="match status" value="1"/>
</dbReference>
<dbReference type="GO" id="GO:0003677">
    <property type="term" value="F:DNA binding"/>
    <property type="evidence" value="ECO:0007669"/>
    <property type="project" value="UniProtKB-KW"/>
</dbReference>
<proteinExistence type="predicted"/>
<dbReference type="Gene3D" id="1.10.10.60">
    <property type="entry name" value="Homeodomain-like"/>
    <property type="match status" value="1"/>
</dbReference>
<accession>A0A815W983</accession>
<name>A0A815W983_ADIRI</name>
<feature type="domain" description="HTH CENPB-type" evidence="3">
    <location>
        <begin position="1"/>
        <end position="40"/>
    </location>
</feature>
<keyword evidence="5" id="KW-1185">Reference proteome</keyword>
<evidence type="ECO:0000256" key="1">
    <source>
        <dbReference type="ARBA" id="ARBA00023125"/>
    </source>
</evidence>
<sequence length="92" mass="10549">MHEQARQIRQQLGGSNADDFKTSNGWLENFRKRHGIKYRTINGESATVDECNQRFDHAPCHYRQHLVKHVISLCLVATSRDDNIITALDAVT</sequence>